<organism evidence="2 3">
    <name type="scientific">Reticulomyxa filosa</name>
    <dbReference type="NCBI Taxonomy" id="46433"/>
    <lineage>
        <taxon>Eukaryota</taxon>
        <taxon>Sar</taxon>
        <taxon>Rhizaria</taxon>
        <taxon>Retaria</taxon>
        <taxon>Foraminifera</taxon>
        <taxon>Monothalamids</taxon>
        <taxon>Reticulomyxidae</taxon>
        <taxon>Reticulomyxa</taxon>
    </lineage>
</organism>
<accession>X6MXT6</accession>
<feature type="transmembrane region" description="Helical" evidence="1">
    <location>
        <begin position="188"/>
        <end position="205"/>
    </location>
</feature>
<evidence type="ECO:0008006" key="4">
    <source>
        <dbReference type="Google" id="ProtNLM"/>
    </source>
</evidence>
<protein>
    <recommendedName>
        <fullName evidence="4">RGS domain-containing protein</fullName>
    </recommendedName>
</protein>
<dbReference type="SUPFAM" id="SSF48097">
    <property type="entry name" value="Regulator of G-protein signaling, RGS"/>
    <property type="match status" value="1"/>
</dbReference>
<keyword evidence="1" id="KW-0812">Transmembrane</keyword>
<dbReference type="InterPro" id="IPR044926">
    <property type="entry name" value="RGS_subdomain_2"/>
</dbReference>
<dbReference type="Gene3D" id="1.10.167.10">
    <property type="entry name" value="Regulator of G-protein Signalling 4, domain 2"/>
    <property type="match status" value="1"/>
</dbReference>
<name>X6MXT6_RETFI</name>
<proteinExistence type="predicted"/>
<dbReference type="Proteomes" id="UP000023152">
    <property type="component" value="Unassembled WGS sequence"/>
</dbReference>
<feature type="transmembrane region" description="Helical" evidence="1">
    <location>
        <begin position="90"/>
        <end position="109"/>
    </location>
</feature>
<sequence>MASFATKYAIFWVEMLFELVMCGISVYHMHRFWRVRHFPVIDKRHPILVIPLNICAIVAVCVEKPLYLYMSIEKEVSYPRHSGYAIGETIAFWVGYYGMISIVTARAWLLAYDINMSLANSEQKWMHYLNSAQMGSTQKTHEWYLKHRNTLGNDRFLLVYVVIPTILVLCTISTTLNEITRTVNSSRVIQIVTFVLYFVVFFYNWKYKLPAYYDYIYLRSEMKLIMFFGSFSILLYFVYAVVRFLDPNEHVVSVFTILAIFNPFFALSLTGICLVSTFIVLKWSGLRNFYKQFKKMYGTTQGTRETMLKLRYETWHKKMIQRQIEKRQNRILLRQDDDMAALTMNWKELFQSILPRNTHRNSLDSLDSHIHDPNLSYNTLNQNHRQILSLTDILQVMHRLEIFMDFLFHEFSHENLLGISPLYVYTYMYIYVHIHTYTYIYMYMHMYTYTLYVHIRILCYVIIAVIEFSQFQNYYLRKSSNANIINSTNANNTVVDIGDTMSQTVRLPEEMVKSEIVFDESKTIEEKIILLTKKYLLNGAPLMLNVSYPVRTFFEQLNNLAGMSERDKAVIFVQPIREILNLMGDSFFRFSMTEMYNQLLKEHLNKQ</sequence>
<keyword evidence="1" id="KW-0472">Membrane</keyword>
<evidence type="ECO:0000313" key="2">
    <source>
        <dbReference type="EMBL" id="ETO18845.1"/>
    </source>
</evidence>
<evidence type="ECO:0000313" key="3">
    <source>
        <dbReference type="Proteomes" id="UP000023152"/>
    </source>
</evidence>
<dbReference type="AlphaFoldDB" id="X6MXT6"/>
<gene>
    <name evidence="2" type="ORF">RFI_18401</name>
</gene>
<comment type="caution">
    <text evidence="2">The sequence shown here is derived from an EMBL/GenBank/DDBJ whole genome shotgun (WGS) entry which is preliminary data.</text>
</comment>
<dbReference type="EMBL" id="ASPP01014328">
    <property type="protein sequence ID" value="ETO18845.1"/>
    <property type="molecule type" value="Genomic_DNA"/>
</dbReference>
<feature type="transmembrane region" description="Helical" evidence="1">
    <location>
        <begin position="48"/>
        <end position="70"/>
    </location>
</feature>
<reference evidence="2 3" key="1">
    <citation type="journal article" date="2013" name="Curr. Biol.">
        <title>The Genome of the Foraminiferan Reticulomyxa filosa.</title>
        <authorList>
            <person name="Glockner G."/>
            <person name="Hulsmann N."/>
            <person name="Schleicher M."/>
            <person name="Noegel A.A."/>
            <person name="Eichinger L."/>
            <person name="Gallinger C."/>
            <person name="Pawlowski J."/>
            <person name="Sierra R."/>
            <person name="Euteneuer U."/>
            <person name="Pillet L."/>
            <person name="Moustafa A."/>
            <person name="Platzer M."/>
            <person name="Groth M."/>
            <person name="Szafranski K."/>
            <person name="Schliwa M."/>
        </authorList>
    </citation>
    <scope>NUCLEOTIDE SEQUENCE [LARGE SCALE GENOMIC DNA]</scope>
</reference>
<keyword evidence="1" id="KW-1133">Transmembrane helix</keyword>
<feature type="transmembrane region" description="Helical" evidence="1">
    <location>
        <begin position="251"/>
        <end position="281"/>
    </location>
</feature>
<dbReference type="InterPro" id="IPR036305">
    <property type="entry name" value="RGS_sf"/>
</dbReference>
<feature type="transmembrane region" description="Helical" evidence="1">
    <location>
        <begin position="156"/>
        <end position="176"/>
    </location>
</feature>
<feature type="transmembrane region" description="Helical" evidence="1">
    <location>
        <begin position="422"/>
        <end position="443"/>
    </location>
</feature>
<keyword evidence="3" id="KW-1185">Reference proteome</keyword>
<feature type="transmembrane region" description="Helical" evidence="1">
    <location>
        <begin position="225"/>
        <end position="245"/>
    </location>
</feature>
<feature type="transmembrane region" description="Helical" evidence="1">
    <location>
        <begin position="449"/>
        <end position="468"/>
    </location>
</feature>
<evidence type="ECO:0000256" key="1">
    <source>
        <dbReference type="SAM" id="Phobius"/>
    </source>
</evidence>
<feature type="transmembrane region" description="Helical" evidence="1">
    <location>
        <begin position="6"/>
        <end position="27"/>
    </location>
</feature>